<proteinExistence type="predicted"/>
<reference evidence="1 2" key="1">
    <citation type="submission" date="2018-01" db="EMBL/GenBank/DDBJ databases">
        <title>Complete genome sequence of Bacteriovorax stolpii DSM12778.</title>
        <authorList>
            <person name="Tang B."/>
            <person name="Chang J."/>
        </authorList>
    </citation>
    <scope>NUCLEOTIDE SEQUENCE [LARGE SCALE GENOMIC DNA]</scope>
    <source>
        <strain evidence="1 2">DSM 12778</strain>
    </source>
</reference>
<dbReference type="Proteomes" id="UP000235584">
    <property type="component" value="Chromosome"/>
</dbReference>
<dbReference type="KEGG" id="bsto:C0V70_14715"/>
<keyword evidence="2" id="KW-1185">Reference proteome</keyword>
<dbReference type="OrthoDB" id="5290475at2"/>
<dbReference type="InterPro" id="IPR052336">
    <property type="entry name" value="MlaD_Phospholipid_Transporter"/>
</dbReference>
<name>A0A2K9NWA5_BACTC</name>
<evidence type="ECO:0000313" key="1">
    <source>
        <dbReference type="EMBL" id="AUN99335.1"/>
    </source>
</evidence>
<dbReference type="PANTHER" id="PTHR33371:SF4">
    <property type="entry name" value="INTERMEMBRANE PHOSPHOLIPID TRANSPORT SYSTEM BINDING PROTEIN MLAD"/>
    <property type="match status" value="1"/>
</dbReference>
<dbReference type="PANTHER" id="PTHR33371">
    <property type="entry name" value="INTERMEMBRANE PHOSPHOLIPID TRANSPORT SYSTEM BINDING PROTEIN MLAD-RELATED"/>
    <property type="match status" value="1"/>
</dbReference>
<protein>
    <submittedName>
        <fullName evidence="1">Uncharacterized protein</fullName>
    </submittedName>
</protein>
<accession>A0A2K9NWA5</accession>
<sequence>MNEFKVGLLAIATLAAIVFMSFKITSNQSGFGQYQTYRTIVKDASGIFPKTPIKIAGIAAGRISSIELQGNTALITFEILKQIQVTKNSKLRIKSVGFLGDKYIEIYVGDSPEFLAKNDFIDSEEAAGIETLVKDASEVLADVKAITKSLKDSIAPEGQPSPMKKILVDIGALVENTRAATESLKRVMTGNEEKLNALVENLESFSYELAYQVDKGNPDSAMADIKEILANSKKITADLNSLVADVKRGKGTVGKLLVEDEIADQVKDTLSSVQKIVGKADAIRTELSVFTGANTEGGGESEVALRIYPSPERFYHLGLTTSEIGPDRETITETTTNGSTVVSNKKERDRDTFRFNVQIGRRVQDFAFRGGLIESTGGLGLDYYLQNLGTKFSLEAFDYKKDKGANLRFITELQIWNVLYGRASANDIGRKERSATIQAGLRFNDEDLKGLMGFFF</sequence>
<dbReference type="InterPro" id="IPR003399">
    <property type="entry name" value="Mce/MlaD"/>
</dbReference>
<organism evidence="1 2">
    <name type="scientific">Bacteriovorax stolpii</name>
    <name type="common">Bdellovibrio stolpii</name>
    <dbReference type="NCBI Taxonomy" id="960"/>
    <lineage>
        <taxon>Bacteria</taxon>
        <taxon>Pseudomonadati</taxon>
        <taxon>Bdellovibrionota</taxon>
        <taxon>Bacteriovoracia</taxon>
        <taxon>Bacteriovoracales</taxon>
        <taxon>Bacteriovoracaceae</taxon>
        <taxon>Bacteriovorax</taxon>
    </lineage>
</organism>
<dbReference type="Pfam" id="PF02470">
    <property type="entry name" value="MlaD"/>
    <property type="match status" value="1"/>
</dbReference>
<gene>
    <name evidence="1" type="ORF">C0V70_14715</name>
</gene>
<dbReference type="EMBL" id="CP025704">
    <property type="protein sequence ID" value="AUN99335.1"/>
    <property type="molecule type" value="Genomic_DNA"/>
</dbReference>
<evidence type="ECO:0000313" key="2">
    <source>
        <dbReference type="Proteomes" id="UP000235584"/>
    </source>
</evidence>
<dbReference type="RefSeq" id="WP_102244626.1">
    <property type="nucleotide sequence ID" value="NZ_CP025704.1"/>
</dbReference>
<dbReference type="AlphaFoldDB" id="A0A2K9NWA5"/>